<sequence>MRLVYVSPGPLDAKAVEGLSEFATTWPGDVVAVAPEAGIAAPERVRVVAEPAPSAASVRALAPDVVLALHRPEFGWLTEVAPTVFTAEFDRRIRLEQQHLTAEGAIDRARIALGQLRRERAYRDVARRAAGLQCNGYAAWDAYAALSPRPLLFRDHRIRRADLTAAMERPTWRGERPLRVAFSGRLTAVKGPGTVLEVARLLPEVEFLLLGDGELRADLQRAAPSNVRFEGFLDFETWKSRMREEVDLALLPHPQGDPSGTYYEALGCGVPVVGVQNATWPRLAAEGLGWAERDAKALAHRIRSVGPEQLDAVRTRALSGFEPFESVAARRVAHLVEIAGRARTDP</sequence>
<dbReference type="Proteomes" id="UP000033740">
    <property type="component" value="Unassembled WGS sequence"/>
</dbReference>
<keyword evidence="3" id="KW-1185">Reference proteome</keyword>
<accession>A0A0F0LHX8</accession>
<proteinExistence type="predicted"/>
<evidence type="ECO:0000313" key="3">
    <source>
        <dbReference type="Proteomes" id="UP000033740"/>
    </source>
</evidence>
<evidence type="ECO:0000256" key="1">
    <source>
        <dbReference type="ARBA" id="ARBA00021292"/>
    </source>
</evidence>
<dbReference type="PANTHER" id="PTHR45947">
    <property type="entry name" value="SULFOQUINOVOSYL TRANSFERASE SQD2"/>
    <property type="match status" value="1"/>
</dbReference>
<dbReference type="EMBL" id="JYIX01000039">
    <property type="protein sequence ID" value="KJL31161.1"/>
    <property type="molecule type" value="Genomic_DNA"/>
</dbReference>
<dbReference type="RefSeq" id="WP_052680331.1">
    <property type="nucleotide sequence ID" value="NZ_JYIX01000039.1"/>
</dbReference>
<name>A0A0F0LHX8_9MICO</name>
<protein>
    <recommendedName>
        <fullName evidence="1">D-inositol 3-phosphate glycosyltransferase</fullName>
    </recommendedName>
</protein>
<organism evidence="2 3">
    <name type="scientific">Microbacterium azadirachtae</name>
    <dbReference type="NCBI Taxonomy" id="582680"/>
    <lineage>
        <taxon>Bacteria</taxon>
        <taxon>Bacillati</taxon>
        <taxon>Actinomycetota</taxon>
        <taxon>Actinomycetes</taxon>
        <taxon>Micrococcales</taxon>
        <taxon>Microbacteriaceae</taxon>
        <taxon>Microbacterium</taxon>
    </lineage>
</organism>
<dbReference type="GO" id="GO:0016757">
    <property type="term" value="F:glycosyltransferase activity"/>
    <property type="evidence" value="ECO:0007669"/>
    <property type="project" value="TreeGrafter"/>
</dbReference>
<dbReference type="InterPro" id="IPR050194">
    <property type="entry name" value="Glycosyltransferase_grp1"/>
</dbReference>
<evidence type="ECO:0000313" key="2">
    <source>
        <dbReference type="EMBL" id="KJL31161.1"/>
    </source>
</evidence>
<reference evidence="2 3" key="1">
    <citation type="submission" date="2015-02" db="EMBL/GenBank/DDBJ databases">
        <title>Draft genome sequences of ten Microbacterium spp. with emphasis on heavy metal contaminated environments.</title>
        <authorList>
            <person name="Corretto E."/>
        </authorList>
    </citation>
    <scope>NUCLEOTIDE SEQUENCE [LARGE SCALE GENOMIC DNA]</scope>
    <source>
        <strain evidence="2 3">ARN176</strain>
    </source>
</reference>
<dbReference type="SUPFAM" id="SSF53756">
    <property type="entry name" value="UDP-Glycosyltransferase/glycogen phosphorylase"/>
    <property type="match status" value="1"/>
</dbReference>
<dbReference type="AlphaFoldDB" id="A0A0F0LHX8"/>
<gene>
    <name evidence="2" type="ORF">RS86_03277</name>
</gene>
<dbReference type="PANTHER" id="PTHR45947:SF3">
    <property type="entry name" value="SULFOQUINOVOSYL TRANSFERASE SQD2"/>
    <property type="match status" value="1"/>
</dbReference>
<dbReference type="PATRIC" id="fig|582680.6.peg.3359"/>
<dbReference type="STRING" id="582680.RS86_03277"/>
<dbReference type="Pfam" id="PF13692">
    <property type="entry name" value="Glyco_trans_1_4"/>
    <property type="match status" value="1"/>
</dbReference>
<dbReference type="Gene3D" id="3.40.50.2000">
    <property type="entry name" value="Glycogen Phosphorylase B"/>
    <property type="match status" value="1"/>
</dbReference>
<comment type="caution">
    <text evidence="2">The sequence shown here is derived from an EMBL/GenBank/DDBJ whole genome shotgun (WGS) entry which is preliminary data.</text>
</comment>